<dbReference type="InterPro" id="IPR050441">
    <property type="entry name" value="RBM"/>
</dbReference>
<feature type="compositionally biased region" description="Basic and acidic residues" evidence="2">
    <location>
        <begin position="165"/>
        <end position="235"/>
    </location>
</feature>
<proteinExistence type="predicted"/>
<feature type="domain" description="RRM" evidence="3">
    <location>
        <begin position="21"/>
        <end position="99"/>
    </location>
</feature>
<comment type="caution">
    <text evidence="4">The sequence shown here is derived from an EMBL/GenBank/DDBJ whole genome shotgun (WGS) entry which is preliminary data.</text>
</comment>
<dbReference type="SMART" id="SM00360">
    <property type="entry name" value="RRM"/>
    <property type="match status" value="1"/>
</dbReference>
<evidence type="ECO:0000256" key="2">
    <source>
        <dbReference type="SAM" id="MobiDB-lite"/>
    </source>
</evidence>
<dbReference type="GO" id="GO:0003723">
    <property type="term" value="F:RNA binding"/>
    <property type="evidence" value="ECO:0007669"/>
    <property type="project" value="UniProtKB-UniRule"/>
</dbReference>
<gene>
    <name evidence="4" type="ORF">Vafri_7360</name>
</gene>
<dbReference type="PANTHER" id="PTHR48034">
    <property type="entry name" value="TRANSFORMER-2 SEX-DETERMINING PROTEIN-RELATED"/>
    <property type="match status" value="1"/>
</dbReference>
<keyword evidence="1" id="KW-0694">RNA-binding</keyword>
<name>A0A8J4B0N5_9CHLO</name>
<dbReference type="Proteomes" id="UP000747399">
    <property type="component" value="Unassembled WGS sequence"/>
</dbReference>
<dbReference type="AlphaFoldDB" id="A0A8J4B0N5"/>
<feature type="region of interest" description="Disordered" evidence="2">
    <location>
        <begin position="103"/>
        <end position="280"/>
    </location>
</feature>
<reference evidence="4" key="1">
    <citation type="journal article" date="2021" name="Proc. Natl. Acad. Sci. U.S.A.">
        <title>Three genomes in the algal genus Volvox reveal the fate of a haploid sex-determining region after a transition to homothallism.</title>
        <authorList>
            <person name="Yamamoto K."/>
            <person name="Hamaji T."/>
            <person name="Kawai-Toyooka H."/>
            <person name="Matsuzaki R."/>
            <person name="Takahashi F."/>
            <person name="Nishimura Y."/>
            <person name="Kawachi M."/>
            <person name="Noguchi H."/>
            <person name="Minakuchi Y."/>
            <person name="Umen J.G."/>
            <person name="Toyoda A."/>
            <person name="Nozaki H."/>
        </authorList>
    </citation>
    <scope>NUCLEOTIDE SEQUENCE</scope>
    <source>
        <strain evidence="4">NIES-3780</strain>
    </source>
</reference>
<protein>
    <recommendedName>
        <fullName evidence="3">RRM domain-containing protein</fullName>
    </recommendedName>
</protein>
<dbReference type="SUPFAM" id="SSF54928">
    <property type="entry name" value="RNA-binding domain, RBD"/>
    <property type="match status" value="1"/>
</dbReference>
<feature type="compositionally biased region" description="Basic and acidic residues" evidence="2">
    <location>
        <begin position="244"/>
        <end position="271"/>
    </location>
</feature>
<dbReference type="PROSITE" id="PS50102">
    <property type="entry name" value="RRM"/>
    <property type="match status" value="1"/>
</dbReference>
<dbReference type="InterPro" id="IPR012677">
    <property type="entry name" value="Nucleotide-bd_a/b_plait_sf"/>
</dbReference>
<keyword evidence="5" id="KW-1185">Reference proteome</keyword>
<organism evidence="4 5">
    <name type="scientific">Volvox africanus</name>
    <dbReference type="NCBI Taxonomy" id="51714"/>
    <lineage>
        <taxon>Eukaryota</taxon>
        <taxon>Viridiplantae</taxon>
        <taxon>Chlorophyta</taxon>
        <taxon>core chlorophytes</taxon>
        <taxon>Chlorophyceae</taxon>
        <taxon>CS clade</taxon>
        <taxon>Chlamydomonadales</taxon>
        <taxon>Volvocaceae</taxon>
        <taxon>Volvox</taxon>
    </lineage>
</organism>
<dbReference type="InterPro" id="IPR035979">
    <property type="entry name" value="RBD_domain_sf"/>
</dbReference>
<dbReference type="Gene3D" id="3.30.70.330">
    <property type="match status" value="1"/>
</dbReference>
<evidence type="ECO:0000313" key="5">
    <source>
        <dbReference type="Proteomes" id="UP000747399"/>
    </source>
</evidence>
<dbReference type="Pfam" id="PF00076">
    <property type="entry name" value="RRM_1"/>
    <property type="match status" value="1"/>
</dbReference>
<evidence type="ECO:0000259" key="3">
    <source>
        <dbReference type="PROSITE" id="PS50102"/>
    </source>
</evidence>
<evidence type="ECO:0000256" key="1">
    <source>
        <dbReference type="PROSITE-ProRule" id="PRU00176"/>
    </source>
</evidence>
<evidence type="ECO:0000313" key="4">
    <source>
        <dbReference type="EMBL" id="GIL51359.1"/>
    </source>
</evidence>
<dbReference type="EMBL" id="BNCO01000010">
    <property type="protein sequence ID" value="GIL51359.1"/>
    <property type="molecule type" value="Genomic_DNA"/>
</dbReference>
<sequence>MSRNAGREDYGPASAGVRNKVSVLVRNIPLSYTAEDLRAKFEKFGELRDVYIPRDYYTQRSRGFGFIEFRDARDADEAIYQTDRTVLDGREINVCLSQEGRKTPREMMIMETKQGRSAGYGGSDYDRRDRRRSRSPRRGSRYSRSRSPRGRGGRGSRSRSPRGRGGRDYESDRDYERDYHRGYERGRDRDRDRDRNYERDYDRDYDRDGRGGNGSDRDRERGYEGGLEPERDNMQRSRSRSRSLRGEPECSPRERDVPPRDVFEELPHTDDAAQPMDDYN</sequence>
<dbReference type="InterPro" id="IPR000504">
    <property type="entry name" value="RRM_dom"/>
</dbReference>
<accession>A0A8J4B0N5</accession>
<feature type="compositionally biased region" description="Basic residues" evidence="2">
    <location>
        <begin position="129"/>
        <end position="164"/>
    </location>
</feature>